<dbReference type="WBParaSite" id="jg7681">
    <property type="protein sequence ID" value="jg7681"/>
    <property type="gene ID" value="jg7681"/>
</dbReference>
<proteinExistence type="predicted"/>
<accession>A0A915EKF5</accession>
<evidence type="ECO:0000313" key="3">
    <source>
        <dbReference type="WBParaSite" id="jg7681"/>
    </source>
</evidence>
<evidence type="ECO:0000256" key="1">
    <source>
        <dbReference type="SAM" id="Coils"/>
    </source>
</evidence>
<dbReference type="Proteomes" id="UP000887574">
    <property type="component" value="Unplaced"/>
</dbReference>
<feature type="coiled-coil region" evidence="1">
    <location>
        <begin position="63"/>
        <end position="104"/>
    </location>
</feature>
<dbReference type="AlphaFoldDB" id="A0A915EKF5"/>
<keyword evidence="2" id="KW-1185">Reference proteome</keyword>
<reference evidence="3" key="1">
    <citation type="submission" date="2022-11" db="UniProtKB">
        <authorList>
            <consortium name="WormBaseParasite"/>
        </authorList>
    </citation>
    <scope>IDENTIFICATION</scope>
</reference>
<keyword evidence="1" id="KW-0175">Coiled coil</keyword>
<dbReference type="SUPFAM" id="SSF57997">
    <property type="entry name" value="Tropomyosin"/>
    <property type="match status" value="1"/>
</dbReference>
<name>A0A915EKF5_9BILA</name>
<organism evidence="2 3">
    <name type="scientific">Ditylenchus dipsaci</name>
    <dbReference type="NCBI Taxonomy" id="166011"/>
    <lineage>
        <taxon>Eukaryota</taxon>
        <taxon>Metazoa</taxon>
        <taxon>Ecdysozoa</taxon>
        <taxon>Nematoda</taxon>
        <taxon>Chromadorea</taxon>
        <taxon>Rhabditida</taxon>
        <taxon>Tylenchina</taxon>
        <taxon>Tylenchomorpha</taxon>
        <taxon>Sphaerularioidea</taxon>
        <taxon>Anguinidae</taxon>
        <taxon>Anguininae</taxon>
        <taxon>Ditylenchus</taxon>
    </lineage>
</organism>
<sequence>MLLILWSMWSCGAMDNALVYGTKDCRKSIGLFIAAHKTAFGVTALVGVLSAAESQLGILQSKFELLQESLEKADADLDRAEQELAELEAKAEEFAKSIRDKMKKCKSKNAKRLPTRIL</sequence>
<evidence type="ECO:0000313" key="2">
    <source>
        <dbReference type="Proteomes" id="UP000887574"/>
    </source>
</evidence>
<dbReference type="Gene3D" id="1.20.5.340">
    <property type="match status" value="1"/>
</dbReference>
<protein>
    <submittedName>
        <fullName evidence="3">Centromere protein Q</fullName>
    </submittedName>
</protein>